<reference evidence="1 2" key="1">
    <citation type="submission" date="2023-07" db="EMBL/GenBank/DDBJ databases">
        <title>Sequencing the genomes of 1000 actinobacteria strains.</title>
        <authorList>
            <person name="Klenk H.-P."/>
        </authorList>
    </citation>
    <scope>NUCLEOTIDE SEQUENCE [LARGE SCALE GENOMIC DNA]</scope>
    <source>
        <strain evidence="1 2">DSM 15539</strain>
    </source>
</reference>
<proteinExistence type="predicted"/>
<dbReference type="InterPro" id="IPR035985">
    <property type="entry name" value="Ubiquitin-activating_enz"/>
</dbReference>
<dbReference type="Gene3D" id="3.40.50.720">
    <property type="entry name" value="NAD(P)-binding Rossmann-like Domain"/>
    <property type="match status" value="1"/>
</dbReference>
<accession>A0ABU1T1L1</accession>
<keyword evidence="2" id="KW-1185">Reference proteome</keyword>
<dbReference type="Proteomes" id="UP001266099">
    <property type="component" value="Unassembled WGS sequence"/>
</dbReference>
<gene>
    <name evidence="1" type="ORF">J2S36_000797</name>
</gene>
<dbReference type="RefSeq" id="WP_309955799.1">
    <property type="nucleotide sequence ID" value="NZ_JAVDUJ010000001.1"/>
</dbReference>
<comment type="caution">
    <text evidence="1">The sequence shown here is derived from an EMBL/GenBank/DDBJ whole genome shotgun (WGS) entry which is preliminary data.</text>
</comment>
<evidence type="ECO:0000313" key="2">
    <source>
        <dbReference type="Proteomes" id="UP001266099"/>
    </source>
</evidence>
<dbReference type="EMBL" id="JAVDUJ010000001">
    <property type="protein sequence ID" value="MDR6939254.1"/>
    <property type="molecule type" value="Genomic_DNA"/>
</dbReference>
<protein>
    <submittedName>
        <fullName evidence="1">Uncharacterized protein</fullName>
    </submittedName>
</protein>
<dbReference type="SUPFAM" id="SSF69572">
    <property type="entry name" value="Activating enzymes of the ubiquitin-like proteins"/>
    <property type="match status" value="1"/>
</dbReference>
<name>A0ABU1T1L1_9ACTO</name>
<sequence>MQLNSGLGIYWSSLSHAQIGIDPRIAQCLIGFSKSEIRLIEALVHTRTQAELALFAKKNDVSENRLHQIQKWLHHLSFIEPAIPDQQHPLLFPEYQAHWRIYGHLPHSRQQMQITIPKLDWISTEITLSLAAAGVRNFTLLDTSISGPLSHPIFQNECLGMRKNLALASYLRANLPQMQTVSLTESSLQSDFPQRSLTHLAIITGHHGIDPLLINRYLGAQIPVLVATIGEIDITAGPFLIPQIGPCGMCLAYYRQDIDENWAALAPQAAALKRLPIPLASAKLAASFLFRAALEYLDTYNFANSARSRDQVRKTAENPDNHCTLFAKAWKIPPIPELPQLMPLTRHPKCRCHWFASNNQVKTITDMPRDTGESG</sequence>
<organism evidence="1 2">
    <name type="scientific">Arcanobacterium hippocoleae</name>
    <dbReference type="NCBI Taxonomy" id="149017"/>
    <lineage>
        <taxon>Bacteria</taxon>
        <taxon>Bacillati</taxon>
        <taxon>Actinomycetota</taxon>
        <taxon>Actinomycetes</taxon>
        <taxon>Actinomycetales</taxon>
        <taxon>Actinomycetaceae</taxon>
        <taxon>Arcanobacterium</taxon>
    </lineage>
</organism>
<evidence type="ECO:0000313" key="1">
    <source>
        <dbReference type="EMBL" id="MDR6939254.1"/>
    </source>
</evidence>